<comment type="caution">
    <text evidence="2">The sequence shown here is derived from an EMBL/GenBank/DDBJ whole genome shotgun (WGS) entry which is preliminary data.</text>
</comment>
<sequence length="222" mass="24485">MNNFLFIAETEVNAAIVIFNILFVLVLELIISWAYKKTHRALSYSQSFIITMILMGLISTIIMMVIAENIVGAFALLGAFSLIRFRTIVKETRDIAFIFFALAIGVAGGTNNYVVAGIGTVLITLIILFFDKINFGSASKGGHLLLIVAREPFDPLMHASFGTYTITRHIVSIKTLPNQLREFTVGLRFPNDTSAVQLVDALRKENSVEAVELMSGNDAAEY</sequence>
<name>A0A1G2GB08_9BACT</name>
<feature type="transmembrane region" description="Helical" evidence="1">
    <location>
        <begin position="47"/>
        <end position="77"/>
    </location>
</feature>
<keyword evidence="1" id="KW-1133">Transmembrane helix</keyword>
<dbReference type="Proteomes" id="UP000176576">
    <property type="component" value="Unassembled WGS sequence"/>
</dbReference>
<feature type="transmembrane region" description="Helical" evidence="1">
    <location>
        <begin position="97"/>
        <end position="130"/>
    </location>
</feature>
<protein>
    <recommendedName>
        <fullName evidence="4">DUF4956 domain-containing protein</fullName>
    </recommendedName>
</protein>
<reference evidence="2 3" key="1">
    <citation type="journal article" date="2016" name="Nat. Commun.">
        <title>Thousands of microbial genomes shed light on interconnected biogeochemical processes in an aquifer system.</title>
        <authorList>
            <person name="Anantharaman K."/>
            <person name="Brown C.T."/>
            <person name="Hug L.A."/>
            <person name="Sharon I."/>
            <person name="Castelle C.J."/>
            <person name="Probst A.J."/>
            <person name="Thomas B.C."/>
            <person name="Singh A."/>
            <person name="Wilkins M.J."/>
            <person name="Karaoz U."/>
            <person name="Brodie E.L."/>
            <person name="Williams K.H."/>
            <person name="Hubbard S.S."/>
            <person name="Banfield J.F."/>
        </authorList>
    </citation>
    <scope>NUCLEOTIDE SEQUENCE [LARGE SCALE GENOMIC DNA]</scope>
</reference>
<keyword evidence="1" id="KW-0472">Membrane</keyword>
<evidence type="ECO:0000313" key="2">
    <source>
        <dbReference type="EMBL" id="OGZ47395.1"/>
    </source>
</evidence>
<evidence type="ECO:0000313" key="3">
    <source>
        <dbReference type="Proteomes" id="UP000176576"/>
    </source>
</evidence>
<dbReference type="Pfam" id="PF16316">
    <property type="entry name" value="DUF4956"/>
    <property type="match status" value="1"/>
</dbReference>
<dbReference type="InterPro" id="IPR032531">
    <property type="entry name" value="DUF4956"/>
</dbReference>
<evidence type="ECO:0000256" key="1">
    <source>
        <dbReference type="SAM" id="Phobius"/>
    </source>
</evidence>
<feature type="transmembrane region" description="Helical" evidence="1">
    <location>
        <begin position="12"/>
        <end position="35"/>
    </location>
</feature>
<dbReference type="EMBL" id="MHNN01000001">
    <property type="protein sequence ID" value="OGZ47395.1"/>
    <property type="molecule type" value="Genomic_DNA"/>
</dbReference>
<evidence type="ECO:0008006" key="4">
    <source>
        <dbReference type="Google" id="ProtNLM"/>
    </source>
</evidence>
<accession>A0A1G2GB08</accession>
<dbReference type="AlphaFoldDB" id="A0A1G2GB08"/>
<gene>
    <name evidence="2" type="ORF">A3J54_02305</name>
</gene>
<dbReference type="STRING" id="1802117.A3J54_02305"/>
<proteinExistence type="predicted"/>
<organism evidence="2 3">
    <name type="scientific">Candidatus Ryanbacteria bacterium RIFCSPHIGHO2_02_FULL_45_13b</name>
    <dbReference type="NCBI Taxonomy" id="1802117"/>
    <lineage>
        <taxon>Bacteria</taxon>
        <taxon>Candidatus Ryaniibacteriota</taxon>
    </lineage>
</organism>
<keyword evidence="1" id="KW-0812">Transmembrane</keyword>